<organism evidence="3 4">
    <name type="scientific">Usitatibacter rugosus</name>
    <dbReference type="NCBI Taxonomy" id="2732067"/>
    <lineage>
        <taxon>Bacteria</taxon>
        <taxon>Pseudomonadati</taxon>
        <taxon>Pseudomonadota</taxon>
        <taxon>Betaproteobacteria</taxon>
        <taxon>Nitrosomonadales</taxon>
        <taxon>Usitatibacteraceae</taxon>
        <taxon>Usitatibacter</taxon>
    </lineage>
</organism>
<dbReference type="Gene3D" id="2.40.30.170">
    <property type="match status" value="1"/>
</dbReference>
<dbReference type="Proteomes" id="UP000501534">
    <property type="component" value="Chromosome"/>
</dbReference>
<proteinExistence type="predicted"/>
<dbReference type="PANTHER" id="PTHR30386">
    <property type="entry name" value="MEMBRANE FUSION SUBUNIT OF EMRAB-TOLC MULTIDRUG EFFLUX PUMP"/>
    <property type="match status" value="1"/>
</dbReference>
<dbReference type="Pfam" id="PF25917">
    <property type="entry name" value="BSH_RND"/>
    <property type="match status" value="1"/>
</dbReference>
<keyword evidence="1" id="KW-1133">Transmembrane helix</keyword>
<protein>
    <submittedName>
        <fullName evidence="3">Inner membrane protein YiaV</fullName>
    </submittedName>
</protein>
<evidence type="ECO:0000256" key="1">
    <source>
        <dbReference type="SAM" id="Phobius"/>
    </source>
</evidence>
<dbReference type="Gene3D" id="1.10.287.470">
    <property type="entry name" value="Helix hairpin bin"/>
    <property type="match status" value="1"/>
</dbReference>
<sequence length="407" mass="44545">MEIILLGIYSFFVWLIFIKFKLLPWNTPWKVTVVIIPIVGLASLILLLNIFAPSSADVRVYKYTIPIVSQVRGRVIEVPVTEGNRLVKKGEVLFKVDPTPYQLDVNTLTAQLAAASAGQREVEENLKGTRGKIAESRGAITQAESRTREVNARLALTRKRAEQYRELAKTGAGSRFDLEKAEADLAEQEGQLAAARSAEVQARASETQAVAGEQQVVQKLGGRVNGEYAQVAQIRAQLENAKWLLEQTTTVSPCDCYVVNLQLRVGAFVAGLPLNAVMTLVEAEGQVVALYNQNELHQVEPGNEVEFTVNTLPGKVVKGTVDSIIWAQGAGQLQASGQIPMSAYIQQPPGRFAVKFNIAEKDRATFLAAGAAGHAAIYTDHLHAVHIIRKIIVRVGSYTNYLILKLH</sequence>
<dbReference type="KEGG" id="uru:DSM104443_02292"/>
<dbReference type="AlphaFoldDB" id="A0A6M4GVC8"/>
<name>A0A6M4GVC8_9PROT</name>
<keyword evidence="1" id="KW-0472">Membrane</keyword>
<evidence type="ECO:0000313" key="4">
    <source>
        <dbReference type="Proteomes" id="UP000501534"/>
    </source>
</evidence>
<keyword evidence="4" id="KW-1185">Reference proteome</keyword>
<reference evidence="3 4" key="1">
    <citation type="submission" date="2020-04" db="EMBL/GenBank/DDBJ databases">
        <title>Usitatibacter rugosus gen. nov., sp. nov. and Usitatibacter palustris sp. nov., novel members of Usitatibacteraceae fam. nov. within the order Nitrosomonadales isolated from soil.</title>
        <authorList>
            <person name="Huber K.J."/>
            <person name="Neumann-Schaal M."/>
            <person name="Geppert A."/>
            <person name="Luckner M."/>
            <person name="Wanner G."/>
            <person name="Overmann J."/>
        </authorList>
    </citation>
    <scope>NUCLEOTIDE SEQUENCE [LARGE SCALE GENOMIC DNA]</scope>
    <source>
        <strain evidence="3 4">0125_3</strain>
    </source>
</reference>
<gene>
    <name evidence="3" type="primary">yiaV</name>
    <name evidence="3" type="ORF">DSM104443_02292</name>
</gene>
<dbReference type="SUPFAM" id="SSF111369">
    <property type="entry name" value="HlyD-like secretion proteins"/>
    <property type="match status" value="1"/>
</dbReference>
<feature type="transmembrane region" description="Helical" evidence="1">
    <location>
        <begin position="6"/>
        <end position="24"/>
    </location>
</feature>
<dbReference type="EMBL" id="CP053069">
    <property type="protein sequence ID" value="QJR11219.1"/>
    <property type="molecule type" value="Genomic_DNA"/>
</dbReference>
<dbReference type="Gene3D" id="2.40.50.100">
    <property type="match status" value="1"/>
</dbReference>
<dbReference type="InterPro" id="IPR058625">
    <property type="entry name" value="MdtA-like_BSH"/>
</dbReference>
<dbReference type="RefSeq" id="WP_171092384.1">
    <property type="nucleotide sequence ID" value="NZ_CP053069.1"/>
</dbReference>
<accession>A0A6M4GVC8</accession>
<dbReference type="PANTHER" id="PTHR30386:SF18">
    <property type="entry name" value="INNER MEMBRANE PROTEIN YIAV-RELATED"/>
    <property type="match status" value="1"/>
</dbReference>
<feature type="transmembrane region" description="Helical" evidence="1">
    <location>
        <begin position="31"/>
        <end position="52"/>
    </location>
</feature>
<dbReference type="InterPro" id="IPR050739">
    <property type="entry name" value="MFP"/>
</dbReference>
<evidence type="ECO:0000313" key="3">
    <source>
        <dbReference type="EMBL" id="QJR11219.1"/>
    </source>
</evidence>
<feature type="domain" description="Multidrug resistance protein MdtA-like barrel-sandwich hybrid" evidence="2">
    <location>
        <begin position="66"/>
        <end position="270"/>
    </location>
</feature>
<keyword evidence="1" id="KW-0812">Transmembrane</keyword>
<evidence type="ECO:0000259" key="2">
    <source>
        <dbReference type="Pfam" id="PF25917"/>
    </source>
</evidence>